<protein>
    <submittedName>
        <fullName evidence="2">Uncharacterized protein</fullName>
    </submittedName>
</protein>
<dbReference type="AlphaFoldDB" id="A0A7T8GZ55"/>
<organism evidence="2 3">
    <name type="scientific">Caligus rogercresseyi</name>
    <name type="common">Sea louse</name>
    <dbReference type="NCBI Taxonomy" id="217165"/>
    <lineage>
        <taxon>Eukaryota</taxon>
        <taxon>Metazoa</taxon>
        <taxon>Ecdysozoa</taxon>
        <taxon>Arthropoda</taxon>
        <taxon>Crustacea</taxon>
        <taxon>Multicrustacea</taxon>
        <taxon>Hexanauplia</taxon>
        <taxon>Copepoda</taxon>
        <taxon>Siphonostomatoida</taxon>
        <taxon>Caligidae</taxon>
        <taxon>Caligus</taxon>
    </lineage>
</organism>
<gene>
    <name evidence="2" type="ORF">FKW44_014124</name>
</gene>
<name>A0A7T8GZ55_CALRO</name>
<keyword evidence="3" id="KW-1185">Reference proteome</keyword>
<evidence type="ECO:0000313" key="3">
    <source>
        <dbReference type="Proteomes" id="UP000595437"/>
    </source>
</evidence>
<feature type="region of interest" description="Disordered" evidence="1">
    <location>
        <begin position="24"/>
        <end position="54"/>
    </location>
</feature>
<dbReference type="Proteomes" id="UP000595437">
    <property type="component" value="Chromosome 9"/>
</dbReference>
<feature type="compositionally biased region" description="Polar residues" evidence="1">
    <location>
        <begin position="24"/>
        <end position="41"/>
    </location>
</feature>
<reference evidence="3" key="1">
    <citation type="submission" date="2021-01" db="EMBL/GenBank/DDBJ databases">
        <title>Caligus Genome Assembly.</title>
        <authorList>
            <person name="Gallardo-Escarate C."/>
        </authorList>
    </citation>
    <scope>NUCLEOTIDE SEQUENCE [LARGE SCALE GENOMIC DNA]</scope>
</reference>
<sequence length="69" mass="7543">MSLAPDSNTSSLFTKADQAAGLKSSITNSTAITRKSSTSSLAPLKQLPSCRSYRTRRPLNWHTHTYMNG</sequence>
<dbReference type="EMBL" id="CP045898">
    <property type="protein sequence ID" value="QQP40161.1"/>
    <property type="molecule type" value="Genomic_DNA"/>
</dbReference>
<accession>A0A7T8GZ55</accession>
<evidence type="ECO:0000256" key="1">
    <source>
        <dbReference type="SAM" id="MobiDB-lite"/>
    </source>
</evidence>
<evidence type="ECO:0000313" key="2">
    <source>
        <dbReference type="EMBL" id="QQP40161.1"/>
    </source>
</evidence>
<proteinExistence type="predicted"/>